<evidence type="ECO:0008006" key="4">
    <source>
        <dbReference type="Google" id="ProtNLM"/>
    </source>
</evidence>
<feature type="transmembrane region" description="Helical" evidence="1">
    <location>
        <begin position="447"/>
        <end position="467"/>
    </location>
</feature>
<dbReference type="Proteomes" id="UP001596132">
    <property type="component" value="Unassembled WGS sequence"/>
</dbReference>
<evidence type="ECO:0000256" key="1">
    <source>
        <dbReference type="SAM" id="Phobius"/>
    </source>
</evidence>
<proteinExistence type="predicted"/>
<dbReference type="EMBL" id="JBHSPP010000016">
    <property type="protein sequence ID" value="MFC5707158.1"/>
    <property type="molecule type" value="Genomic_DNA"/>
</dbReference>
<dbReference type="RefSeq" id="WP_042638133.1">
    <property type="nucleotide sequence ID" value="NZ_CDDF01000001.1"/>
</dbReference>
<sequence length="569" mass="65629">MNHVQSIDFDFTSELHNQVIKNLVTSFGLDFLLLEDKKGGDVDTIHNVRKWQSGDTETHISDEFKYSYENRDEYRPIKKDEHGNTIFDINGKAKREDIYRSDNNYKSRGARDKHLHKDGQLYDKYRDDTMRQHENRQLDHVISAHEVHHDAGRHLAGADGIVLANQDSNLISTYYYINNIKREHSVEKFVNDIVPQKITSTKDHIDNIKTRLDRTPADSPENRHKRRELEVEINSAQQKIATLESIDKEKMLAADKVTRQNYDHQINVKYYTSSKFLTNTALASLNSGVRMGMREALGIVLAEVWFELKEQFPVIFHKNKQNFTLREFTADINHVLKNIWQRVTERFKDLLISFKGSAVGGILSSITNTLLNIFTTTGKTLGKFIREMWGTMVSVAKLVFFNPQKLELGDLTREVLRLISMGVSLSLGVVLNQYLTTVMTFPFGTEIAAFLSALATGIMTVGMTYFLDHSEIMQKIWHFLNQFKSHYKQTLEQFQAINAKLDTYLAELAKVEFNMNVDELQAFTDRLSVTNGEYERGLVLHAEMIKRNIDLPFEPGNSESTRSWLKTLC</sequence>
<gene>
    <name evidence="2" type="ORF">ACFPVW_14060</name>
</gene>
<protein>
    <recommendedName>
        <fullName evidence="4">ATPase</fullName>
    </recommendedName>
</protein>
<reference evidence="3" key="1">
    <citation type="journal article" date="2019" name="Int. J. Syst. Evol. Microbiol.">
        <title>The Global Catalogue of Microorganisms (GCM) 10K type strain sequencing project: providing services to taxonomists for standard genome sequencing and annotation.</title>
        <authorList>
            <consortium name="The Broad Institute Genomics Platform"/>
            <consortium name="The Broad Institute Genome Sequencing Center for Infectious Disease"/>
            <person name="Wu L."/>
            <person name="Ma J."/>
        </authorList>
    </citation>
    <scope>NUCLEOTIDE SEQUENCE [LARGE SCALE GENOMIC DNA]</scope>
    <source>
        <strain evidence="3">KCTC 15012</strain>
    </source>
</reference>
<evidence type="ECO:0000313" key="2">
    <source>
        <dbReference type="EMBL" id="MFC5707158.1"/>
    </source>
</evidence>
<comment type="caution">
    <text evidence="2">The sequence shown here is derived from an EMBL/GenBank/DDBJ whole genome shotgun (WGS) entry which is preliminary data.</text>
</comment>
<accession>A0ABW0YE34</accession>
<keyword evidence="3" id="KW-1185">Reference proteome</keyword>
<organism evidence="2 3">
    <name type="scientific">Aeromonas eucrenophila</name>
    <dbReference type="NCBI Taxonomy" id="649"/>
    <lineage>
        <taxon>Bacteria</taxon>
        <taxon>Pseudomonadati</taxon>
        <taxon>Pseudomonadota</taxon>
        <taxon>Gammaproteobacteria</taxon>
        <taxon>Aeromonadales</taxon>
        <taxon>Aeromonadaceae</taxon>
        <taxon>Aeromonas</taxon>
    </lineage>
</organism>
<keyword evidence="1" id="KW-1133">Transmembrane helix</keyword>
<keyword evidence="1" id="KW-0472">Membrane</keyword>
<name>A0ABW0YE34_9GAMM</name>
<evidence type="ECO:0000313" key="3">
    <source>
        <dbReference type="Proteomes" id="UP001596132"/>
    </source>
</evidence>
<keyword evidence="1" id="KW-0812">Transmembrane</keyword>